<keyword evidence="3" id="KW-1185">Reference proteome</keyword>
<dbReference type="Pfam" id="PF04640">
    <property type="entry name" value="PLATZ"/>
    <property type="match status" value="1"/>
</dbReference>
<dbReference type="PANTHER" id="PTHR31065">
    <property type="entry name" value="PLATZ TRANSCRIPTION FACTOR FAMILY PROTEIN"/>
    <property type="match status" value="1"/>
</dbReference>
<evidence type="ECO:0000313" key="2">
    <source>
        <dbReference type="EMBL" id="KMZ71172.1"/>
    </source>
</evidence>
<dbReference type="InterPro" id="IPR006734">
    <property type="entry name" value="PLATZ"/>
</dbReference>
<feature type="region of interest" description="Disordered" evidence="1">
    <location>
        <begin position="163"/>
        <end position="186"/>
    </location>
</feature>
<protein>
    <submittedName>
        <fullName evidence="2">PLATZ transcription factor family protein</fullName>
    </submittedName>
</protein>
<accession>A0A0K9PSI4</accession>
<dbReference type="PANTHER" id="PTHR31065:SF11">
    <property type="entry name" value="PROTEIN RGF1 INDUCIBLE TRANSCRIPTION FACTOR 1"/>
    <property type="match status" value="1"/>
</dbReference>
<dbReference type="EMBL" id="LFYR01000685">
    <property type="protein sequence ID" value="KMZ71172.1"/>
    <property type="molecule type" value="Genomic_DNA"/>
</dbReference>
<reference evidence="3" key="1">
    <citation type="journal article" date="2016" name="Nature">
        <title>The genome of the seagrass Zostera marina reveals angiosperm adaptation to the sea.</title>
        <authorList>
            <person name="Olsen J.L."/>
            <person name="Rouze P."/>
            <person name="Verhelst B."/>
            <person name="Lin Y.-C."/>
            <person name="Bayer T."/>
            <person name="Collen J."/>
            <person name="Dattolo E."/>
            <person name="De Paoli E."/>
            <person name="Dittami S."/>
            <person name="Maumus F."/>
            <person name="Michel G."/>
            <person name="Kersting A."/>
            <person name="Lauritano C."/>
            <person name="Lohaus R."/>
            <person name="Toepel M."/>
            <person name="Tonon T."/>
            <person name="Vanneste K."/>
            <person name="Amirebrahimi M."/>
            <person name="Brakel J."/>
            <person name="Bostroem C."/>
            <person name="Chovatia M."/>
            <person name="Grimwood J."/>
            <person name="Jenkins J.W."/>
            <person name="Jueterbock A."/>
            <person name="Mraz A."/>
            <person name="Stam W.T."/>
            <person name="Tice H."/>
            <person name="Bornberg-Bauer E."/>
            <person name="Green P.J."/>
            <person name="Pearson G.A."/>
            <person name="Procaccini G."/>
            <person name="Duarte C.M."/>
            <person name="Schmutz J."/>
            <person name="Reusch T.B.H."/>
            <person name="Van de Peer Y."/>
        </authorList>
    </citation>
    <scope>NUCLEOTIDE SEQUENCE [LARGE SCALE GENOMIC DNA]</scope>
    <source>
        <strain evidence="3">cv. Finnish</strain>
    </source>
</reference>
<comment type="caution">
    <text evidence="2">The sequence shown here is derived from an EMBL/GenBank/DDBJ whole genome shotgun (WGS) entry which is preliminary data.</text>
</comment>
<evidence type="ECO:0000256" key="1">
    <source>
        <dbReference type="SAM" id="MobiDB-lite"/>
    </source>
</evidence>
<organism evidence="2 3">
    <name type="scientific">Zostera marina</name>
    <name type="common">Eelgrass</name>
    <dbReference type="NCBI Taxonomy" id="29655"/>
    <lineage>
        <taxon>Eukaryota</taxon>
        <taxon>Viridiplantae</taxon>
        <taxon>Streptophyta</taxon>
        <taxon>Embryophyta</taxon>
        <taxon>Tracheophyta</taxon>
        <taxon>Spermatophyta</taxon>
        <taxon>Magnoliopsida</taxon>
        <taxon>Liliopsida</taxon>
        <taxon>Zosteraceae</taxon>
        <taxon>Zostera</taxon>
    </lineage>
</organism>
<dbReference type="OMA" id="GQHQIVR"/>
<gene>
    <name evidence="2" type="ORF">ZOSMA_186G00220</name>
</gene>
<sequence>MAFSWKPTWLEALNTQKFFVGCSKHEFAKKNDKNICCLDCCTSICPHCLPSHHYHRVVQVRRYVYHDVVRLQDLEKLIDCSNVQSYTINSSKVVFIKKRPQNRHFKGSGNFCTSCDRCLQEPYIHCSLGCKVDFVLRQNKDISPYLRTCDTLQSSPDFLVSQDTNDTNHSTVMEGEESMGSSDTDNLSAVPACTSAFVKKKRSSLYIYRTSSRRVSSNEEYVTNMSKRKGIPHRSPLC</sequence>
<dbReference type="AlphaFoldDB" id="A0A0K9PSI4"/>
<name>A0A0K9PSI4_ZOSMR</name>
<proteinExistence type="predicted"/>
<dbReference type="OrthoDB" id="1908108at2759"/>
<dbReference type="Proteomes" id="UP000036987">
    <property type="component" value="Unassembled WGS sequence"/>
</dbReference>
<evidence type="ECO:0000313" key="3">
    <source>
        <dbReference type="Proteomes" id="UP000036987"/>
    </source>
</evidence>